<dbReference type="InterPro" id="IPR032710">
    <property type="entry name" value="NTF2-like_dom_sf"/>
</dbReference>
<dbReference type="PANTHER" id="PTHR34213">
    <property type="entry name" value="NUCLEAR TRANSPORT FACTOR 2 (NTF2) FAMILY PROTEIN"/>
    <property type="match status" value="1"/>
</dbReference>
<dbReference type="PANTHER" id="PTHR34213:SF2">
    <property type="entry name" value="NUCLEAR TRANSPORT FACTOR 2 (NTF2) FAMILY PROTEIN"/>
    <property type="match status" value="1"/>
</dbReference>
<dbReference type="OrthoDB" id="2400485at2759"/>
<evidence type="ECO:0000313" key="1">
    <source>
        <dbReference type="EMBL" id="KAF2674827.1"/>
    </source>
</evidence>
<gene>
    <name evidence="1" type="ORF">BT63DRAFT_420098</name>
</gene>
<accession>A0A6A6UTQ5</accession>
<evidence type="ECO:0008006" key="3">
    <source>
        <dbReference type="Google" id="ProtNLM"/>
    </source>
</evidence>
<evidence type="ECO:0000313" key="2">
    <source>
        <dbReference type="Proteomes" id="UP000799302"/>
    </source>
</evidence>
<keyword evidence="2" id="KW-1185">Reference proteome</keyword>
<dbReference type="EMBL" id="MU004230">
    <property type="protein sequence ID" value="KAF2674827.1"/>
    <property type="molecule type" value="Genomic_DNA"/>
</dbReference>
<dbReference type="Proteomes" id="UP000799302">
    <property type="component" value="Unassembled WGS sequence"/>
</dbReference>
<dbReference type="SUPFAM" id="SSF54427">
    <property type="entry name" value="NTF2-like"/>
    <property type="match status" value="1"/>
</dbReference>
<dbReference type="Gene3D" id="3.10.450.50">
    <property type="match status" value="1"/>
</dbReference>
<name>A0A6A6UTQ5_9PEZI</name>
<organism evidence="1 2">
    <name type="scientific">Microthyrium microscopicum</name>
    <dbReference type="NCBI Taxonomy" id="703497"/>
    <lineage>
        <taxon>Eukaryota</taxon>
        <taxon>Fungi</taxon>
        <taxon>Dikarya</taxon>
        <taxon>Ascomycota</taxon>
        <taxon>Pezizomycotina</taxon>
        <taxon>Dothideomycetes</taxon>
        <taxon>Dothideomycetes incertae sedis</taxon>
        <taxon>Microthyriales</taxon>
        <taxon>Microthyriaceae</taxon>
        <taxon>Microthyrium</taxon>
    </lineage>
</organism>
<reference evidence="1" key="1">
    <citation type="journal article" date="2020" name="Stud. Mycol.">
        <title>101 Dothideomycetes genomes: a test case for predicting lifestyles and emergence of pathogens.</title>
        <authorList>
            <person name="Haridas S."/>
            <person name="Albert R."/>
            <person name="Binder M."/>
            <person name="Bloem J."/>
            <person name="Labutti K."/>
            <person name="Salamov A."/>
            <person name="Andreopoulos B."/>
            <person name="Baker S."/>
            <person name="Barry K."/>
            <person name="Bills G."/>
            <person name="Bluhm B."/>
            <person name="Cannon C."/>
            <person name="Castanera R."/>
            <person name="Culley D."/>
            <person name="Daum C."/>
            <person name="Ezra D."/>
            <person name="Gonzalez J."/>
            <person name="Henrissat B."/>
            <person name="Kuo A."/>
            <person name="Liang C."/>
            <person name="Lipzen A."/>
            <person name="Lutzoni F."/>
            <person name="Magnuson J."/>
            <person name="Mondo S."/>
            <person name="Nolan M."/>
            <person name="Ohm R."/>
            <person name="Pangilinan J."/>
            <person name="Park H.-J."/>
            <person name="Ramirez L."/>
            <person name="Alfaro M."/>
            <person name="Sun H."/>
            <person name="Tritt A."/>
            <person name="Yoshinaga Y."/>
            <person name="Zwiers L.-H."/>
            <person name="Turgeon B."/>
            <person name="Goodwin S."/>
            <person name="Spatafora J."/>
            <person name="Crous P."/>
            <person name="Grigoriev I."/>
        </authorList>
    </citation>
    <scope>NUCLEOTIDE SEQUENCE</scope>
    <source>
        <strain evidence="1">CBS 115976</strain>
    </source>
</reference>
<protein>
    <recommendedName>
        <fullName evidence="3">SnoaL-like domain-containing protein</fullName>
    </recommendedName>
</protein>
<sequence length="173" mass="19312">MSDNQGRPAEIKTSPGVQLTSQQNNVVGNVLQLFAGYATKNDLGLWTDDAVFEDPIALAEGRQQYEAQWYGLKAAFSEIERKHFQVIDSGNPIKMELETRYVVKGIGKEQLIKSVVEIHTTPDGSKITKVADKWDGKLPDSSIKNAFRRLNAKTMPHVVSVPKDSVEEQKKEL</sequence>
<dbReference type="AlphaFoldDB" id="A0A6A6UTQ5"/>
<proteinExistence type="predicted"/>